<dbReference type="InterPro" id="IPR017721">
    <property type="entry name" value="IorA"/>
</dbReference>
<evidence type="ECO:0000256" key="11">
    <source>
        <dbReference type="ARBA" id="ARBA00023014"/>
    </source>
</evidence>
<dbReference type="InterPro" id="IPR009014">
    <property type="entry name" value="Transketo_C/PFOR_II"/>
</dbReference>
<feature type="binding site" evidence="15">
    <location>
        <position position="569"/>
    </location>
    <ligand>
        <name>[4Fe-4S] cluster</name>
        <dbReference type="ChEBI" id="CHEBI:49883"/>
        <label>1</label>
    </ligand>
</feature>
<dbReference type="CDD" id="cd07034">
    <property type="entry name" value="TPP_PYR_PFOR_IOR-alpha_like"/>
    <property type="match status" value="1"/>
</dbReference>
<dbReference type="AlphaFoldDB" id="A0A2Y9C6D1"/>
<keyword evidence="5 14" id="KW-0813">Transport</keyword>
<dbReference type="RefSeq" id="WP_109733170.1">
    <property type="nucleotide sequence ID" value="NZ_BAAACK010000023.1"/>
</dbReference>
<comment type="function">
    <text evidence="1 14">Catalyzes the ferredoxin-dependent oxidative decarboxylation of arylpyruvates.</text>
</comment>
<dbReference type="SUPFAM" id="SSF52922">
    <property type="entry name" value="TK C-terminal domain-like"/>
    <property type="match status" value="1"/>
</dbReference>
<feature type="domain" description="4Fe-4S ferredoxin-type" evidence="16">
    <location>
        <begin position="550"/>
        <end position="579"/>
    </location>
</feature>
<dbReference type="Proteomes" id="UP000245845">
    <property type="component" value="Unassembled WGS sequence"/>
</dbReference>
<evidence type="ECO:0000256" key="9">
    <source>
        <dbReference type="ARBA" id="ARBA00023002"/>
    </source>
</evidence>
<keyword evidence="6 14" id="KW-0004">4Fe-4S</keyword>
<keyword evidence="11 14" id="KW-0411">Iron-sulfur</keyword>
<evidence type="ECO:0000256" key="6">
    <source>
        <dbReference type="ARBA" id="ARBA00022485"/>
    </source>
</evidence>
<dbReference type="Pfam" id="PF01855">
    <property type="entry name" value="POR_N"/>
    <property type="match status" value="1"/>
</dbReference>
<dbReference type="PROSITE" id="PS51379">
    <property type="entry name" value="4FE4S_FER_2"/>
    <property type="match status" value="2"/>
</dbReference>
<dbReference type="PIRSF" id="PIRSF006439">
    <property type="entry name" value="Indolepyruvate_ferr_oxidored"/>
    <property type="match status" value="1"/>
</dbReference>
<dbReference type="FunFam" id="3.40.50.970:FF:000039">
    <property type="entry name" value="Indolepyruvate oxidoreductase subunit IorA"/>
    <property type="match status" value="1"/>
</dbReference>
<dbReference type="EC" id="1.2.7.8" evidence="3 14"/>
<keyword evidence="17" id="KW-0670">Pyruvate</keyword>
<dbReference type="GO" id="GO:0051539">
    <property type="term" value="F:4 iron, 4 sulfur cluster binding"/>
    <property type="evidence" value="ECO:0007669"/>
    <property type="project" value="UniProtKB-UniRule"/>
</dbReference>
<evidence type="ECO:0000313" key="17">
    <source>
        <dbReference type="EMBL" id="PWJ23183.1"/>
    </source>
</evidence>
<accession>A0A2Y9C6D1</accession>
<evidence type="ECO:0000256" key="15">
    <source>
        <dbReference type="PIRSR" id="PIRSR006439-50"/>
    </source>
</evidence>
<evidence type="ECO:0000256" key="4">
    <source>
        <dbReference type="ARBA" id="ARBA00017710"/>
    </source>
</evidence>
<feature type="binding site" evidence="15">
    <location>
        <position position="533"/>
    </location>
    <ligand>
        <name>[4Fe-4S] cluster</name>
        <dbReference type="ChEBI" id="CHEBI:49883"/>
        <label>1</label>
    </ligand>
</feature>
<comment type="caution">
    <text evidence="17">The sequence shown here is derived from an EMBL/GenBank/DDBJ whole genome shotgun (WGS) entry which is preliminary data.</text>
</comment>
<reference evidence="17 18" key="1">
    <citation type="submission" date="2018-05" db="EMBL/GenBank/DDBJ databases">
        <title>The Hungate 1000. A catalogue of reference genomes from the rumen microbiome.</title>
        <authorList>
            <person name="Kelly W."/>
        </authorList>
    </citation>
    <scope>NUCLEOTIDE SEQUENCE [LARGE SCALE GENOMIC DNA]</scope>
    <source>
        <strain evidence="17 18">NLAE-zl-C242</strain>
    </source>
</reference>
<evidence type="ECO:0000256" key="14">
    <source>
        <dbReference type="PIRNR" id="PIRNR006439"/>
    </source>
</evidence>
<dbReference type="InterPro" id="IPR029061">
    <property type="entry name" value="THDP-binding"/>
</dbReference>
<evidence type="ECO:0000259" key="16">
    <source>
        <dbReference type="PROSITE" id="PS51379"/>
    </source>
</evidence>
<dbReference type="InterPro" id="IPR045025">
    <property type="entry name" value="HACL1-like"/>
</dbReference>
<protein>
    <recommendedName>
        <fullName evidence="4 14">Indolepyruvate oxidoreductase subunit IorA</fullName>
        <shortName evidence="14">IOR</shortName>
        <ecNumber evidence="3 14">1.2.7.8</ecNumber>
    </recommendedName>
    <alternativeName>
        <fullName evidence="12 14">Indolepyruvate ferredoxin oxidoreductase subunit alpha</fullName>
    </alternativeName>
</protein>
<keyword evidence="7 14" id="KW-0479">Metal-binding</keyword>
<dbReference type="Gene3D" id="3.40.50.970">
    <property type="match status" value="2"/>
</dbReference>
<dbReference type="Pfam" id="PF02775">
    <property type="entry name" value="TPP_enzyme_C"/>
    <property type="match status" value="1"/>
</dbReference>
<dbReference type="InterPro" id="IPR002880">
    <property type="entry name" value="Pyrv_Fd/Flavodoxin_OxRdtase_N"/>
</dbReference>
<evidence type="ECO:0000256" key="10">
    <source>
        <dbReference type="ARBA" id="ARBA00023004"/>
    </source>
</evidence>
<evidence type="ECO:0000256" key="12">
    <source>
        <dbReference type="ARBA" id="ARBA00030514"/>
    </source>
</evidence>
<keyword evidence="8 14" id="KW-0249">Electron transport</keyword>
<evidence type="ECO:0000313" key="18">
    <source>
        <dbReference type="Proteomes" id="UP000245845"/>
    </source>
</evidence>
<comment type="cofactor">
    <cofactor evidence="14 15">
        <name>[4Fe-4S] cluster</name>
        <dbReference type="ChEBI" id="CHEBI:49883"/>
    </cofactor>
    <text evidence="14 15">Binds 2 [4Fe-4S] clusters. In this family the first cluster has a non-standard and varying [4Fe-4S] binding motif CX(2)CX(2)CX(4-5)CP.</text>
</comment>
<dbReference type="InterPro" id="IPR011766">
    <property type="entry name" value="TPP_enzyme_TPP-bd"/>
</dbReference>
<dbReference type="GO" id="GO:0030976">
    <property type="term" value="F:thiamine pyrophosphate binding"/>
    <property type="evidence" value="ECO:0007669"/>
    <property type="project" value="InterPro"/>
</dbReference>
<dbReference type="EMBL" id="QGDL01000015">
    <property type="protein sequence ID" value="PWJ23183.1"/>
    <property type="molecule type" value="Genomic_DNA"/>
</dbReference>
<feature type="binding site" evidence="15">
    <location>
        <position position="562"/>
    </location>
    <ligand>
        <name>[4Fe-4S] cluster</name>
        <dbReference type="ChEBI" id="CHEBI:49883"/>
        <label>2</label>
    </ligand>
</feature>
<evidence type="ECO:0000256" key="13">
    <source>
        <dbReference type="ARBA" id="ARBA00048332"/>
    </source>
</evidence>
<dbReference type="Gene3D" id="3.30.70.20">
    <property type="match status" value="1"/>
</dbReference>
<dbReference type="GO" id="GO:0043805">
    <property type="term" value="F:indolepyruvate ferredoxin oxidoreductase activity"/>
    <property type="evidence" value="ECO:0007669"/>
    <property type="project" value="UniProtKB-UniRule"/>
</dbReference>
<feature type="binding site" evidence="15">
    <location>
        <position position="536"/>
    </location>
    <ligand>
        <name>[4Fe-4S] cluster</name>
        <dbReference type="ChEBI" id="CHEBI:49883"/>
        <label>1</label>
    </ligand>
</feature>
<dbReference type="InterPro" id="IPR017896">
    <property type="entry name" value="4Fe4S_Fe-S-bd"/>
</dbReference>
<organism evidence="17 18">
    <name type="scientific">Faecalicatena orotica</name>
    <dbReference type="NCBI Taxonomy" id="1544"/>
    <lineage>
        <taxon>Bacteria</taxon>
        <taxon>Bacillati</taxon>
        <taxon>Bacillota</taxon>
        <taxon>Clostridia</taxon>
        <taxon>Lachnospirales</taxon>
        <taxon>Lachnospiraceae</taxon>
        <taxon>Faecalicatena</taxon>
    </lineage>
</organism>
<keyword evidence="18" id="KW-1185">Reference proteome</keyword>
<dbReference type="OrthoDB" id="9804603at2"/>
<dbReference type="PANTHER" id="PTHR43710">
    <property type="entry name" value="2-HYDROXYACYL-COA LYASE"/>
    <property type="match status" value="1"/>
</dbReference>
<dbReference type="Pfam" id="PF00037">
    <property type="entry name" value="Fer4"/>
    <property type="match status" value="1"/>
</dbReference>
<dbReference type="PANTHER" id="PTHR43710:SF5">
    <property type="entry name" value="INDOLEPYRUVATE FERREDOXIN OXIDOREDUCTASE ALPHA SUBUNIT"/>
    <property type="match status" value="1"/>
</dbReference>
<evidence type="ECO:0000256" key="7">
    <source>
        <dbReference type="ARBA" id="ARBA00022723"/>
    </source>
</evidence>
<dbReference type="NCBIfam" id="TIGR03336">
    <property type="entry name" value="IOR_alpha"/>
    <property type="match status" value="1"/>
</dbReference>
<feature type="binding site" evidence="15">
    <location>
        <position position="559"/>
    </location>
    <ligand>
        <name>[4Fe-4S] cluster</name>
        <dbReference type="ChEBI" id="CHEBI:49883"/>
        <label>2</label>
    </ligand>
</feature>
<evidence type="ECO:0000256" key="2">
    <source>
        <dbReference type="ARBA" id="ARBA00011238"/>
    </source>
</evidence>
<feature type="binding site" evidence="15">
    <location>
        <position position="565"/>
    </location>
    <ligand>
        <name>[4Fe-4S] cluster</name>
        <dbReference type="ChEBI" id="CHEBI:49883"/>
        <label>2</label>
    </ligand>
</feature>
<dbReference type="GO" id="GO:0046872">
    <property type="term" value="F:metal ion binding"/>
    <property type="evidence" value="ECO:0007669"/>
    <property type="project" value="UniProtKB-UniRule"/>
</dbReference>
<keyword evidence="10 14" id="KW-0408">Iron</keyword>
<evidence type="ECO:0000256" key="5">
    <source>
        <dbReference type="ARBA" id="ARBA00022448"/>
    </source>
</evidence>
<evidence type="ECO:0000256" key="3">
    <source>
        <dbReference type="ARBA" id="ARBA00012812"/>
    </source>
</evidence>
<keyword evidence="9 14" id="KW-0560">Oxidoreductase</keyword>
<evidence type="ECO:0000256" key="1">
    <source>
        <dbReference type="ARBA" id="ARBA00002995"/>
    </source>
</evidence>
<dbReference type="CDD" id="cd02008">
    <property type="entry name" value="TPP_IOR_alpha"/>
    <property type="match status" value="1"/>
</dbReference>
<name>A0A2Y9C6D1_9FIRM</name>
<comment type="catalytic activity">
    <reaction evidence="13 14">
        <text>indole-3-pyruvate + 2 oxidized [2Fe-2S]-[ferredoxin] + CoA = (indol-3-yl)acetyl-CoA + 2 reduced [2Fe-2S]-[ferredoxin] + CO2 + H(+)</text>
        <dbReference type="Rhea" id="RHEA:12645"/>
        <dbReference type="Rhea" id="RHEA-COMP:10000"/>
        <dbReference type="Rhea" id="RHEA-COMP:10001"/>
        <dbReference type="ChEBI" id="CHEBI:15378"/>
        <dbReference type="ChEBI" id="CHEBI:16526"/>
        <dbReference type="ChEBI" id="CHEBI:17640"/>
        <dbReference type="ChEBI" id="CHEBI:33737"/>
        <dbReference type="ChEBI" id="CHEBI:33738"/>
        <dbReference type="ChEBI" id="CHEBI:57271"/>
        <dbReference type="ChEBI" id="CHEBI:57287"/>
        <dbReference type="EC" id="1.2.7.8"/>
    </reaction>
</comment>
<comment type="subunit">
    <text evidence="2">Heterodimer of the IorA and IorB subunits.</text>
</comment>
<dbReference type="SUPFAM" id="SSF52518">
    <property type="entry name" value="Thiamin diphosphate-binding fold (THDP-binding)"/>
    <property type="match status" value="2"/>
</dbReference>
<feature type="domain" description="4Fe-4S ferredoxin-type" evidence="16">
    <location>
        <begin position="520"/>
        <end position="549"/>
    </location>
</feature>
<evidence type="ECO:0000256" key="8">
    <source>
        <dbReference type="ARBA" id="ARBA00022982"/>
    </source>
</evidence>
<feature type="binding site" evidence="15">
    <location>
        <position position="530"/>
    </location>
    <ligand>
        <name>[4Fe-4S] cluster</name>
        <dbReference type="ChEBI" id="CHEBI:49883"/>
        <label>1</label>
    </ligand>
</feature>
<proteinExistence type="predicted"/>
<sequence length="581" mass="63467">MSEKVIMLGNEAIARGAYEAGVKVSSAYPGTPSTEISEYLVQYRDDLYEEWAPNEKVAAEVAVGASLAGVRSMACMKHVGLNVASDPLYSVSYMGVNGGLVFVVADDPGLYSSQNEQDTRMVARASQVPVIEPSDSAEAKEFMKAAFELSEQFDRPFIVRLTTRLSHSQGMVELCEREAVEDKVYEKNIRKNVMMPGNAKLRHVEIEKRNLELAEAANTLPINRVEMNDTRIGVITSGIPYEYVKEALPEASVLKLGMVNPLPRKMIEEFASKVDTLYVVEELDPVIEEQVKSWGIKAVGKEIFTVQGEYSANMLRKAILKQDLEIKAPAEAPQRPPILCPGCPHRSVYYVLNKLKMHAAGDIGCYTLGAVAPLSVVDTTMCMGSSISTLHGMEKAKGKEYIKNWVAVIGDSTFLHTGVNSLMNMVYNNATGTVMILDNSTTGMTGHQDHAATGKTLQGDPTYAINIPALCHAMGVKNVVEINAFDIAELEKVIKEEVARDEVSVIITKSPCVLLDKSRKPIYIAHEDKCKKCGMCMKPGCPAMTKNADGTIHIDDTMCTGCGLCESLCKFDAIELVKAGE</sequence>
<gene>
    <name evidence="17" type="ORF">A8806_115117</name>
</gene>
<feature type="binding site" evidence="15">
    <location>
        <position position="541"/>
    </location>
    <ligand>
        <name>[4Fe-4S] cluster</name>
        <dbReference type="ChEBI" id="CHEBI:49883"/>
        <label>2</label>
    </ligand>
</feature>